<accession>A0A5M9P690</accession>
<dbReference type="Proteomes" id="UP000322521">
    <property type="component" value="Unassembled WGS sequence"/>
</dbReference>
<dbReference type="InterPro" id="IPR005119">
    <property type="entry name" value="LysR_subst-bd"/>
</dbReference>
<feature type="domain" description="HTH lysR-type" evidence="5">
    <location>
        <begin position="38"/>
        <end position="95"/>
    </location>
</feature>
<comment type="similarity">
    <text evidence="1">Belongs to the LysR transcriptional regulatory family.</text>
</comment>
<dbReference type="PRINTS" id="PR00039">
    <property type="entry name" value="HTHLYSR"/>
</dbReference>
<dbReference type="AlphaFoldDB" id="A0A5M9P690"/>
<name>A0A5M9P690_9VIBR</name>
<dbReference type="InterPro" id="IPR036388">
    <property type="entry name" value="WH-like_DNA-bd_sf"/>
</dbReference>
<dbReference type="SUPFAM" id="SSF46785">
    <property type="entry name" value="Winged helix' DNA-binding domain"/>
    <property type="match status" value="1"/>
</dbReference>
<dbReference type="EMBL" id="VXJS01000001">
    <property type="protein sequence ID" value="KAA8681636.1"/>
    <property type="molecule type" value="Genomic_DNA"/>
</dbReference>
<keyword evidence="2" id="KW-0805">Transcription regulation</keyword>
<protein>
    <submittedName>
        <fullName evidence="6">LysR family transcriptional regulator</fullName>
    </submittedName>
</protein>
<dbReference type="PANTHER" id="PTHR30118">
    <property type="entry name" value="HTH-TYPE TRANSCRIPTIONAL REGULATOR LEUO-RELATED"/>
    <property type="match status" value="1"/>
</dbReference>
<evidence type="ECO:0000313" key="6">
    <source>
        <dbReference type="EMBL" id="KAA8681636.1"/>
    </source>
</evidence>
<sequence>MKLNKSIQIISHLDNLDSFVLPLPDASITVKDLNWRGIDLNLLLTFDALFRLKSVSAASKELHLGQPATSYNLKRLRELLGDPLFERQGNKMQPTVRAHEVAPKVQQILSIFTQDILPAEQFEPQNYTGQFIIGVSDYAEQIFGPDIFDTLQKLAPQSKVLLKPVDSANCVTLLEDQDTDLCIGVFQELPNHLNTTFLYREKHLCTFDNKVLNTKLPIPLDTYLNTPQMIITANQELTSQVDGTLEKMGVKRNVVLGTTRFLTIRRMLSGRNLLAVMAEMVGRSELIDDDLVLCDPPIDIPDFDIDMVTLKRDANHPRIQFLTQLVQNLIQDKVRELRLIR</sequence>
<dbReference type="InterPro" id="IPR036390">
    <property type="entry name" value="WH_DNA-bd_sf"/>
</dbReference>
<keyword evidence="3" id="KW-0238">DNA-binding</keyword>
<evidence type="ECO:0000256" key="3">
    <source>
        <dbReference type="ARBA" id="ARBA00023125"/>
    </source>
</evidence>
<keyword evidence="7" id="KW-1185">Reference proteome</keyword>
<dbReference type="PROSITE" id="PS50931">
    <property type="entry name" value="HTH_LYSR"/>
    <property type="match status" value="1"/>
</dbReference>
<evidence type="ECO:0000259" key="5">
    <source>
        <dbReference type="PROSITE" id="PS50931"/>
    </source>
</evidence>
<evidence type="ECO:0000256" key="2">
    <source>
        <dbReference type="ARBA" id="ARBA00023015"/>
    </source>
</evidence>
<evidence type="ECO:0000313" key="7">
    <source>
        <dbReference type="Proteomes" id="UP000322521"/>
    </source>
</evidence>
<dbReference type="Gene3D" id="1.10.10.10">
    <property type="entry name" value="Winged helix-like DNA-binding domain superfamily/Winged helix DNA-binding domain"/>
    <property type="match status" value="1"/>
</dbReference>
<dbReference type="PANTHER" id="PTHR30118:SF15">
    <property type="entry name" value="TRANSCRIPTIONAL REGULATORY PROTEIN"/>
    <property type="match status" value="1"/>
</dbReference>
<reference evidence="6 7" key="1">
    <citation type="submission" date="2019-09" db="EMBL/GenBank/DDBJ databases">
        <title>Draft genome sequence of various Type strains from the CCUG.</title>
        <authorList>
            <person name="Pineiro-Iglesias B."/>
            <person name="Tunovic T."/>
            <person name="Unosson C."/>
            <person name="Inganas E."/>
            <person name="Ohlen M."/>
            <person name="Cardew S."/>
            <person name="Jensie-Markopoulos S."/>
            <person name="Salva-Serra F."/>
            <person name="Jaen-Luchoro D."/>
            <person name="Karlsson R."/>
            <person name="Svensson-Stadler L."/>
            <person name="Chun J."/>
            <person name="Moore E."/>
        </authorList>
    </citation>
    <scope>NUCLEOTIDE SEQUENCE [LARGE SCALE GENOMIC DNA]</scope>
    <source>
        <strain evidence="6 7">CCUG 56969T</strain>
    </source>
</reference>
<dbReference type="OrthoDB" id="8557381at2"/>
<gene>
    <name evidence="6" type="ORF">F4W18_03510</name>
</gene>
<dbReference type="InterPro" id="IPR050389">
    <property type="entry name" value="LysR-type_TF"/>
</dbReference>
<dbReference type="Pfam" id="PF03466">
    <property type="entry name" value="LysR_substrate"/>
    <property type="match status" value="1"/>
</dbReference>
<comment type="caution">
    <text evidence="6">The sequence shown here is derived from an EMBL/GenBank/DDBJ whole genome shotgun (WGS) entry which is preliminary data.</text>
</comment>
<organism evidence="6 7">
    <name type="scientific">Vibrio gigantis</name>
    <dbReference type="NCBI Taxonomy" id="296199"/>
    <lineage>
        <taxon>Bacteria</taxon>
        <taxon>Pseudomonadati</taxon>
        <taxon>Pseudomonadota</taxon>
        <taxon>Gammaproteobacteria</taxon>
        <taxon>Vibrionales</taxon>
        <taxon>Vibrionaceae</taxon>
        <taxon>Vibrio</taxon>
    </lineage>
</organism>
<dbReference type="GO" id="GO:0003677">
    <property type="term" value="F:DNA binding"/>
    <property type="evidence" value="ECO:0007669"/>
    <property type="project" value="UniProtKB-KW"/>
</dbReference>
<evidence type="ECO:0000256" key="1">
    <source>
        <dbReference type="ARBA" id="ARBA00009437"/>
    </source>
</evidence>
<dbReference type="GO" id="GO:0003700">
    <property type="term" value="F:DNA-binding transcription factor activity"/>
    <property type="evidence" value="ECO:0007669"/>
    <property type="project" value="InterPro"/>
</dbReference>
<proteinExistence type="inferred from homology"/>
<keyword evidence="4" id="KW-0804">Transcription</keyword>
<dbReference type="InterPro" id="IPR000847">
    <property type="entry name" value="LysR_HTH_N"/>
</dbReference>
<dbReference type="SUPFAM" id="SSF53850">
    <property type="entry name" value="Periplasmic binding protein-like II"/>
    <property type="match status" value="1"/>
</dbReference>
<dbReference type="Gene3D" id="3.40.190.10">
    <property type="entry name" value="Periplasmic binding protein-like II"/>
    <property type="match status" value="2"/>
</dbReference>
<dbReference type="Pfam" id="PF00126">
    <property type="entry name" value="HTH_1"/>
    <property type="match status" value="1"/>
</dbReference>
<evidence type="ECO:0000256" key="4">
    <source>
        <dbReference type="ARBA" id="ARBA00023163"/>
    </source>
</evidence>